<evidence type="ECO:0000313" key="3">
    <source>
        <dbReference type="EMBL" id="VDN25673.1"/>
    </source>
</evidence>
<evidence type="ECO:0000313" key="5">
    <source>
        <dbReference type="WBParaSite" id="GPUH_0001528201-mRNA-1"/>
    </source>
</evidence>
<keyword evidence="4" id="KW-1185">Reference proteome</keyword>
<dbReference type="EMBL" id="UYRT01082218">
    <property type="protein sequence ID" value="VDN25673.1"/>
    <property type="molecule type" value="Genomic_DNA"/>
</dbReference>
<protein>
    <submittedName>
        <fullName evidence="5">POP1 domain-containing protein</fullName>
    </submittedName>
</protein>
<feature type="compositionally biased region" description="Basic and acidic residues" evidence="2">
    <location>
        <begin position="22"/>
        <end position="33"/>
    </location>
</feature>
<feature type="compositionally biased region" description="Basic residues" evidence="2">
    <location>
        <begin position="8"/>
        <end position="21"/>
    </location>
</feature>
<reference evidence="5" key="1">
    <citation type="submission" date="2016-06" db="UniProtKB">
        <authorList>
            <consortium name="WormBaseParasite"/>
        </authorList>
    </citation>
    <scope>IDENTIFICATION</scope>
</reference>
<dbReference type="OrthoDB" id="2110130at2759"/>
<dbReference type="WBParaSite" id="GPUH_0001528201-mRNA-1">
    <property type="protein sequence ID" value="GPUH_0001528201-mRNA-1"/>
    <property type="gene ID" value="GPUH_0001528201"/>
</dbReference>
<dbReference type="PANTHER" id="PTHR19211">
    <property type="entry name" value="ATP-BINDING TRANSPORT PROTEIN-RELATED"/>
    <property type="match status" value="1"/>
</dbReference>
<reference evidence="3 4" key="2">
    <citation type="submission" date="2018-11" db="EMBL/GenBank/DDBJ databases">
        <authorList>
            <consortium name="Pathogen Informatics"/>
        </authorList>
    </citation>
    <scope>NUCLEOTIDE SEQUENCE [LARGE SCALE GENOMIC DNA]</scope>
</reference>
<sequence>MPSDAKKRRDAAKKQAAKNRNKVRDQKLDKENNEGIGSPTREPSPDAPIEEWLYVVQINYEILSAGQKLIKNGIKPKHGTSIPELPLAVYPAAAMLEKMELENTKARSAAGALTSHPLYQCFFLSQCNPTSELSLSMDIKVEGLTVTFHGREIVTDTKLELNMGRRYGLIGLNGS</sequence>
<dbReference type="GO" id="GO:0005524">
    <property type="term" value="F:ATP binding"/>
    <property type="evidence" value="ECO:0007669"/>
    <property type="project" value="TreeGrafter"/>
</dbReference>
<accession>A0A183E2S1</accession>
<evidence type="ECO:0000256" key="1">
    <source>
        <dbReference type="ARBA" id="ARBA00022737"/>
    </source>
</evidence>
<organism evidence="5">
    <name type="scientific">Gongylonema pulchrum</name>
    <dbReference type="NCBI Taxonomy" id="637853"/>
    <lineage>
        <taxon>Eukaryota</taxon>
        <taxon>Metazoa</taxon>
        <taxon>Ecdysozoa</taxon>
        <taxon>Nematoda</taxon>
        <taxon>Chromadorea</taxon>
        <taxon>Rhabditida</taxon>
        <taxon>Spirurina</taxon>
        <taxon>Spiruromorpha</taxon>
        <taxon>Spiruroidea</taxon>
        <taxon>Gongylonematidae</taxon>
        <taxon>Gongylonema</taxon>
    </lineage>
</organism>
<dbReference type="InterPro" id="IPR050611">
    <property type="entry name" value="ABCF"/>
</dbReference>
<gene>
    <name evidence="3" type="ORF">GPUH_LOCUS15266</name>
</gene>
<evidence type="ECO:0000256" key="2">
    <source>
        <dbReference type="SAM" id="MobiDB-lite"/>
    </source>
</evidence>
<feature type="region of interest" description="Disordered" evidence="2">
    <location>
        <begin position="1"/>
        <end position="45"/>
    </location>
</feature>
<dbReference type="PANTHER" id="PTHR19211:SF15">
    <property type="entry name" value="ATP-BINDING CASSETTE SUB-FAMILY F MEMBER 2"/>
    <property type="match status" value="1"/>
</dbReference>
<name>A0A183E2S1_9BILA</name>
<keyword evidence="1" id="KW-0677">Repeat</keyword>
<dbReference type="AlphaFoldDB" id="A0A183E2S1"/>
<evidence type="ECO:0000313" key="4">
    <source>
        <dbReference type="Proteomes" id="UP000271098"/>
    </source>
</evidence>
<dbReference type="Proteomes" id="UP000271098">
    <property type="component" value="Unassembled WGS sequence"/>
</dbReference>
<proteinExistence type="predicted"/>